<dbReference type="Proteomes" id="UP000298781">
    <property type="component" value="Chromosome"/>
</dbReference>
<sequence>MARASEIEGVPGAGRIGRVAIGDVLQRAARRFPDKVALADAGKHTTYRELDEMANRCANHFLSRGLRQGDKVSTILGNSTAFAAVLFGIHKAGLVWVPMNTMLPRDDMNYILTHAGVSLVVIDDDLYAQPARSAMLAELRLPLIINSLAGVAIDPDLPTLEQVLKGQSSEPPEVDIDERDLALIMYTSGTTSRPKGVMHSHLSVVMTAMSNAIEWGFDRNESATGALPMFHCGQQIMIVTLFVVGGKIALMRGFDPEVMLQTIEREGLTVVVGLPVMYGAMLDHPRRANYDLGSIRKCIYAMAPISQSLITRLVNEFCPTFYMLGGQTEIYPCTTSAQPDRQLARFGNYWGESALIDETAIMDEAGNVLPRGVAGEIVHRGPNVMLGYYKNPEATAETRQFGWHHTGDLGLMDEHGEVLFLDRKKDMIKTGGENVPSIKIEEALLAHSAVLLGVAIGLPHPYWGEAIAAVVKLKPGGEVDEKAMLDHCKRHLGSFQVPKVVLFVDELPMTSTGKIKKAELRMRFGDYFSKA</sequence>
<dbReference type="GO" id="GO:0016878">
    <property type="term" value="F:acid-thiol ligase activity"/>
    <property type="evidence" value="ECO:0007669"/>
    <property type="project" value="UniProtKB-ARBA"/>
</dbReference>
<feature type="domain" description="AMP-dependent synthetase/ligase" evidence="1">
    <location>
        <begin position="25"/>
        <end position="389"/>
    </location>
</feature>
<evidence type="ECO:0000259" key="2">
    <source>
        <dbReference type="Pfam" id="PF13193"/>
    </source>
</evidence>
<dbReference type="Pfam" id="PF13193">
    <property type="entry name" value="AMP-binding_C"/>
    <property type="match status" value="1"/>
</dbReference>
<dbReference type="InterPro" id="IPR050237">
    <property type="entry name" value="ATP-dep_AMP-bd_enzyme"/>
</dbReference>
<organism evidence="3 4">
    <name type="scientific">Phreatobacter stygius</name>
    <dbReference type="NCBI Taxonomy" id="1940610"/>
    <lineage>
        <taxon>Bacteria</taxon>
        <taxon>Pseudomonadati</taxon>
        <taxon>Pseudomonadota</taxon>
        <taxon>Alphaproteobacteria</taxon>
        <taxon>Hyphomicrobiales</taxon>
        <taxon>Phreatobacteraceae</taxon>
        <taxon>Phreatobacter</taxon>
    </lineage>
</organism>
<accession>A0A4D7BJQ6</accession>
<gene>
    <name evidence="3" type="ORF">E8M01_29565</name>
</gene>
<dbReference type="SUPFAM" id="SSF56801">
    <property type="entry name" value="Acetyl-CoA synthetase-like"/>
    <property type="match status" value="1"/>
</dbReference>
<dbReference type="KEGG" id="pstg:E8M01_29565"/>
<evidence type="ECO:0000313" key="4">
    <source>
        <dbReference type="Proteomes" id="UP000298781"/>
    </source>
</evidence>
<evidence type="ECO:0000313" key="3">
    <source>
        <dbReference type="EMBL" id="QCI68012.1"/>
    </source>
</evidence>
<proteinExistence type="predicted"/>
<dbReference type="PANTHER" id="PTHR43767">
    <property type="entry name" value="LONG-CHAIN-FATTY-ACID--COA LIGASE"/>
    <property type="match status" value="1"/>
</dbReference>
<dbReference type="OrthoDB" id="9803968at2"/>
<dbReference type="PROSITE" id="PS00455">
    <property type="entry name" value="AMP_BINDING"/>
    <property type="match status" value="1"/>
</dbReference>
<feature type="domain" description="AMP-binding enzyme C-terminal" evidence="2">
    <location>
        <begin position="439"/>
        <end position="514"/>
    </location>
</feature>
<dbReference type="InterPro" id="IPR045851">
    <property type="entry name" value="AMP-bd_C_sf"/>
</dbReference>
<dbReference type="InterPro" id="IPR020845">
    <property type="entry name" value="AMP-binding_CS"/>
</dbReference>
<dbReference type="Pfam" id="PF00501">
    <property type="entry name" value="AMP-binding"/>
    <property type="match status" value="1"/>
</dbReference>
<dbReference type="EMBL" id="CP039690">
    <property type="protein sequence ID" value="QCI68012.1"/>
    <property type="molecule type" value="Genomic_DNA"/>
</dbReference>
<dbReference type="InterPro" id="IPR025110">
    <property type="entry name" value="AMP-bd_C"/>
</dbReference>
<protein>
    <submittedName>
        <fullName evidence="3">AMP-dependent synthetase</fullName>
    </submittedName>
</protein>
<name>A0A4D7BJQ6_9HYPH</name>
<dbReference type="InterPro" id="IPR042099">
    <property type="entry name" value="ANL_N_sf"/>
</dbReference>
<dbReference type="AlphaFoldDB" id="A0A4D7BJQ6"/>
<dbReference type="RefSeq" id="WP_136963433.1">
    <property type="nucleotide sequence ID" value="NZ_CP039690.1"/>
</dbReference>
<reference evidence="3 4" key="1">
    <citation type="submission" date="2019-04" db="EMBL/GenBank/DDBJ databases">
        <title>Phreatobacter aquaticus sp. nov.</title>
        <authorList>
            <person name="Choi A."/>
        </authorList>
    </citation>
    <scope>NUCLEOTIDE SEQUENCE [LARGE SCALE GENOMIC DNA]</scope>
    <source>
        <strain evidence="3 4">KCTC 52518</strain>
    </source>
</reference>
<keyword evidence="4" id="KW-1185">Reference proteome</keyword>
<dbReference type="PANTHER" id="PTHR43767:SF1">
    <property type="entry name" value="NONRIBOSOMAL PEPTIDE SYNTHASE PES1 (EUROFUNG)-RELATED"/>
    <property type="match status" value="1"/>
</dbReference>
<dbReference type="Gene3D" id="3.30.300.30">
    <property type="match status" value="1"/>
</dbReference>
<dbReference type="InterPro" id="IPR000873">
    <property type="entry name" value="AMP-dep_synth/lig_dom"/>
</dbReference>
<evidence type="ECO:0000259" key="1">
    <source>
        <dbReference type="Pfam" id="PF00501"/>
    </source>
</evidence>
<dbReference type="Gene3D" id="3.40.50.12780">
    <property type="entry name" value="N-terminal domain of ligase-like"/>
    <property type="match status" value="1"/>
</dbReference>